<proteinExistence type="predicted"/>
<reference evidence="2 3" key="1">
    <citation type="journal article" date="2017" name="Sci. Rep.">
        <title>Revealing the Saline Adaptation Strategies of the Halophilic Bacterium Halomonas beimenensis through High-throughput Omics and Transposon Mutagenesis Approaches.</title>
        <authorList>
            <person name="Chen Y.H."/>
            <person name="Lin S.S."/>
            <person name="Shyu Y.T."/>
        </authorList>
    </citation>
    <scope>NUCLEOTIDE SEQUENCE [LARGE SCALE GENOMIC DNA]</scope>
    <source>
        <strain evidence="2 3">NTU-111</strain>
    </source>
</reference>
<sequence length="269" mass="29444">MRERIGDWLSRYLTKPLPGLATLEPVETGQLAACLRPGDVLVVEGNTRIGTAIKYLTQSTWSHAALYVGEAYQEAGGGPRGLIEADVRAGVRRVGLETLAGLHSRICRPVGLSDEEVERLIDFVGARLGHRYDLSNVIDLARYLLPTPPVPSRWRRPLLGLGSGDPTRAICSTLIAQAFQSIGYPILPRVTSAQSLDPACRGCEIRVLYPRHYSHFVPRDFDVSPYFQVIKPTLDRHFDHRRLIWGEPPDTSATQASNGAIPGDGASGA</sequence>
<accession>A0A291P5A0</accession>
<feature type="region of interest" description="Disordered" evidence="1">
    <location>
        <begin position="245"/>
        <end position="269"/>
    </location>
</feature>
<dbReference type="AlphaFoldDB" id="A0A291P5A0"/>
<dbReference type="Gene3D" id="3.90.1720.10">
    <property type="entry name" value="endopeptidase domain like (from Nostoc punctiforme)"/>
    <property type="match status" value="1"/>
</dbReference>
<protein>
    <submittedName>
        <fullName evidence="2">Weak similarity to lipoprotein</fullName>
    </submittedName>
</protein>
<dbReference type="KEGG" id="hbe:BEI_1073"/>
<dbReference type="OrthoDB" id="1550427at2"/>
<keyword evidence="3" id="KW-1185">Reference proteome</keyword>
<name>A0A291P5A0_9GAMM</name>
<dbReference type="RefSeq" id="WP_097788542.1">
    <property type="nucleotide sequence ID" value="NZ_BAAADT010000009.1"/>
</dbReference>
<evidence type="ECO:0000256" key="1">
    <source>
        <dbReference type="SAM" id="MobiDB-lite"/>
    </source>
</evidence>
<evidence type="ECO:0000313" key="3">
    <source>
        <dbReference type="Proteomes" id="UP000219993"/>
    </source>
</evidence>
<organism evidence="2 3">
    <name type="scientific">Halomonas beimenensis</name>
    <dbReference type="NCBI Taxonomy" id="475662"/>
    <lineage>
        <taxon>Bacteria</taxon>
        <taxon>Pseudomonadati</taxon>
        <taxon>Pseudomonadota</taxon>
        <taxon>Gammaproteobacteria</taxon>
        <taxon>Oceanospirillales</taxon>
        <taxon>Halomonadaceae</taxon>
        <taxon>Halomonas</taxon>
    </lineage>
</organism>
<dbReference type="Proteomes" id="UP000219993">
    <property type="component" value="Chromosome"/>
</dbReference>
<dbReference type="InterPro" id="IPR038765">
    <property type="entry name" value="Papain-like_cys_pep_sf"/>
</dbReference>
<dbReference type="SUPFAM" id="SSF54001">
    <property type="entry name" value="Cysteine proteinases"/>
    <property type="match status" value="1"/>
</dbReference>
<dbReference type="EMBL" id="CP021435">
    <property type="protein sequence ID" value="ATJ82060.1"/>
    <property type="molecule type" value="Genomic_DNA"/>
</dbReference>
<evidence type="ECO:0000313" key="2">
    <source>
        <dbReference type="EMBL" id="ATJ82060.1"/>
    </source>
</evidence>
<gene>
    <name evidence="2" type="ORF">BEI_1073</name>
</gene>
<keyword evidence="2" id="KW-0449">Lipoprotein</keyword>